<keyword evidence="2" id="KW-0812">Transmembrane</keyword>
<name>A0AAV7IUA5_COTGL</name>
<evidence type="ECO:0000256" key="2">
    <source>
        <dbReference type="SAM" id="Phobius"/>
    </source>
</evidence>
<dbReference type="InterPro" id="IPR012464">
    <property type="entry name" value="DUF1676"/>
</dbReference>
<keyword evidence="5" id="KW-1185">Reference proteome</keyword>
<feature type="transmembrane region" description="Helical" evidence="2">
    <location>
        <begin position="93"/>
        <end position="113"/>
    </location>
</feature>
<protein>
    <submittedName>
        <fullName evidence="4">Uncharacterized protein</fullName>
    </submittedName>
</protein>
<dbReference type="Proteomes" id="UP000826195">
    <property type="component" value="Unassembled WGS sequence"/>
</dbReference>
<comment type="caution">
    <text evidence="4">The sequence shown here is derived from an EMBL/GenBank/DDBJ whole genome shotgun (WGS) entry which is preliminary data.</text>
</comment>
<sequence length="192" mass="21866">MSKVFFACLMCLINWCHSSNFRLRNSLEASYLPDIIQNINLSNQLEEFNKNNHNNGVVKTGDVILPFENKSNREGRYLCKKKKKKKWKKHTKYLIPLIVGWLLIKSILLPIALKALALLSGKAVVLSLMSLILAAIMGLRRLAQGGLLPMALGFSAGPTAYSKYNRQDYSDHDNQSDFADPYDYYNDRRPPN</sequence>
<feature type="transmembrane region" description="Helical" evidence="2">
    <location>
        <begin position="119"/>
        <end position="139"/>
    </location>
</feature>
<keyword evidence="2" id="KW-0472">Membrane</keyword>
<dbReference type="EMBL" id="JAHXZJ010000747">
    <property type="protein sequence ID" value="KAH0557712.1"/>
    <property type="molecule type" value="Genomic_DNA"/>
</dbReference>
<evidence type="ECO:0000313" key="5">
    <source>
        <dbReference type="Proteomes" id="UP000826195"/>
    </source>
</evidence>
<feature type="chain" id="PRO_5043574629" evidence="3">
    <location>
        <begin position="19"/>
        <end position="192"/>
    </location>
</feature>
<dbReference type="AlphaFoldDB" id="A0AAV7IUA5"/>
<accession>A0AAV7IUA5</accession>
<reference evidence="4 5" key="1">
    <citation type="journal article" date="2021" name="J. Hered.">
        <title>A chromosome-level genome assembly of the parasitoid wasp, Cotesia glomerata (Hymenoptera: Braconidae).</title>
        <authorList>
            <person name="Pinto B.J."/>
            <person name="Weis J.J."/>
            <person name="Gamble T."/>
            <person name="Ode P.J."/>
            <person name="Paul R."/>
            <person name="Zaspel J.M."/>
        </authorList>
    </citation>
    <scope>NUCLEOTIDE SEQUENCE [LARGE SCALE GENOMIC DNA]</scope>
    <source>
        <strain evidence="4">CgM1</strain>
    </source>
</reference>
<feature type="signal peptide" evidence="3">
    <location>
        <begin position="1"/>
        <end position="18"/>
    </location>
</feature>
<feature type="region of interest" description="Disordered" evidence="1">
    <location>
        <begin position="166"/>
        <end position="192"/>
    </location>
</feature>
<dbReference type="Pfam" id="PF07898">
    <property type="entry name" value="DUF1676"/>
    <property type="match status" value="1"/>
</dbReference>
<evidence type="ECO:0000256" key="1">
    <source>
        <dbReference type="SAM" id="MobiDB-lite"/>
    </source>
</evidence>
<gene>
    <name evidence="4" type="ORF">KQX54_010619</name>
</gene>
<proteinExistence type="predicted"/>
<evidence type="ECO:0000256" key="3">
    <source>
        <dbReference type="SAM" id="SignalP"/>
    </source>
</evidence>
<organism evidence="4 5">
    <name type="scientific">Cotesia glomerata</name>
    <name type="common">Lepidopteran parasitic wasp</name>
    <name type="synonym">Apanteles glomeratus</name>
    <dbReference type="NCBI Taxonomy" id="32391"/>
    <lineage>
        <taxon>Eukaryota</taxon>
        <taxon>Metazoa</taxon>
        <taxon>Ecdysozoa</taxon>
        <taxon>Arthropoda</taxon>
        <taxon>Hexapoda</taxon>
        <taxon>Insecta</taxon>
        <taxon>Pterygota</taxon>
        <taxon>Neoptera</taxon>
        <taxon>Endopterygota</taxon>
        <taxon>Hymenoptera</taxon>
        <taxon>Apocrita</taxon>
        <taxon>Ichneumonoidea</taxon>
        <taxon>Braconidae</taxon>
        <taxon>Microgastrinae</taxon>
        <taxon>Cotesia</taxon>
    </lineage>
</organism>
<dbReference type="PANTHER" id="PTHR21879">
    <property type="entry name" value="FI03362P-RELATED-RELATED"/>
    <property type="match status" value="1"/>
</dbReference>
<evidence type="ECO:0000313" key="4">
    <source>
        <dbReference type="EMBL" id="KAH0557712.1"/>
    </source>
</evidence>
<feature type="compositionally biased region" description="Basic and acidic residues" evidence="1">
    <location>
        <begin position="166"/>
        <end position="175"/>
    </location>
</feature>
<keyword evidence="2" id="KW-1133">Transmembrane helix</keyword>
<keyword evidence="3" id="KW-0732">Signal</keyword>
<dbReference type="GO" id="GO:0016020">
    <property type="term" value="C:membrane"/>
    <property type="evidence" value="ECO:0007669"/>
    <property type="project" value="TreeGrafter"/>
</dbReference>